<dbReference type="Proteomes" id="UP001149140">
    <property type="component" value="Unassembled WGS sequence"/>
</dbReference>
<evidence type="ECO:0000313" key="1">
    <source>
        <dbReference type="EMBL" id="MDA0162161.1"/>
    </source>
</evidence>
<reference evidence="1" key="1">
    <citation type="submission" date="2022-10" db="EMBL/GenBank/DDBJ databases">
        <title>The WGS of Solirubrobacter ginsenosidimutans DSM 21036.</title>
        <authorList>
            <person name="Jiang Z."/>
        </authorList>
    </citation>
    <scope>NUCLEOTIDE SEQUENCE</scope>
    <source>
        <strain evidence="1">DSM 21036</strain>
    </source>
</reference>
<accession>A0A9X3MUI6</accession>
<evidence type="ECO:0000313" key="2">
    <source>
        <dbReference type="Proteomes" id="UP001149140"/>
    </source>
</evidence>
<proteinExistence type="predicted"/>
<dbReference type="RefSeq" id="WP_270041398.1">
    <property type="nucleotide sequence ID" value="NZ_JAPDOD010000016.1"/>
</dbReference>
<comment type="caution">
    <text evidence="1">The sequence shown here is derived from an EMBL/GenBank/DDBJ whole genome shotgun (WGS) entry which is preliminary data.</text>
</comment>
<name>A0A9X3MUI6_9ACTN</name>
<dbReference type="EMBL" id="JAPDOD010000016">
    <property type="protein sequence ID" value="MDA0162161.1"/>
    <property type="molecule type" value="Genomic_DNA"/>
</dbReference>
<organism evidence="1 2">
    <name type="scientific">Solirubrobacter ginsenosidimutans</name>
    <dbReference type="NCBI Taxonomy" id="490573"/>
    <lineage>
        <taxon>Bacteria</taxon>
        <taxon>Bacillati</taxon>
        <taxon>Actinomycetota</taxon>
        <taxon>Thermoleophilia</taxon>
        <taxon>Solirubrobacterales</taxon>
        <taxon>Solirubrobacteraceae</taxon>
        <taxon>Solirubrobacter</taxon>
    </lineage>
</organism>
<protein>
    <submittedName>
        <fullName evidence="1">Uncharacterized protein</fullName>
    </submittedName>
</protein>
<gene>
    <name evidence="1" type="ORF">OM076_17955</name>
</gene>
<dbReference type="AlphaFoldDB" id="A0A9X3MUI6"/>
<keyword evidence="2" id="KW-1185">Reference proteome</keyword>
<sequence>MADQDRALLDEVLVGAKAMATMARDEEVFRAAVDAFRAYDGESMAKLLERHKLAEHCEVVCHWLRSKEAVILCLELAGPPPASEEAPPDPRQFAQVVAKLTADDAAVRLMVDAVEDRDVEAWKTLIGKYDLERFSHLLCHWVCTVHYRLVCDVVCSPIELQRPRLGPELRAAGAAVGTLARDEATFAEAAKAVLAGNCETLAGTLERGGFAPFCFFLCEWFCSWRCMLVCLRICRIYPVGVLESPISEMREFALAGGKLEKAPLERLTAAVLREDDAQIQELVKGLQFERFCLQFCHWVCFLRCQLFCVCVCPPRTIGVFTKIGGLFYDTQVNSHNPGNGLTIADNRAFYSTLRLNGGLSVVNGAPLIEYRFQTLTTDATGGPTGTWTKVTAGQIAATNLGAFIRPIGVPPFLQVIPVWVNNPAVGVFNITPDGDGWIKVPPMFPVAPMVPGTGWRFVPGSDLINLITPTLTPFVTSVDETGVDAGSSANAPLQTDVHYGIRMRVRDQGTLGDGADAGTCSHIAINNTHYDNVSHHPYWPGGLFGASDELAVSSVGIAELAGSPCSTLNNSLTVQFTAAHSNLGPVGVTLEGPGGPYAFTLNPDAGADPATNLYGTADPSGWTFASLPPCAYLLKLSVDVLLTTGDGIPSALVDYIAFCKGKARIG</sequence>